<dbReference type="Pfam" id="PF00179">
    <property type="entry name" value="UQ_con"/>
    <property type="match status" value="1"/>
</dbReference>
<comment type="caution">
    <text evidence="1">The sequence shown here is derived from an EMBL/GenBank/DDBJ whole genome shotgun (WGS) entry which is preliminary data.</text>
</comment>
<evidence type="ECO:0000313" key="2">
    <source>
        <dbReference type="Proteomes" id="UP000749559"/>
    </source>
</evidence>
<organism evidence="1 2">
    <name type="scientific">Owenia fusiformis</name>
    <name type="common">Polychaete worm</name>
    <dbReference type="NCBI Taxonomy" id="6347"/>
    <lineage>
        <taxon>Eukaryota</taxon>
        <taxon>Metazoa</taxon>
        <taxon>Spiralia</taxon>
        <taxon>Lophotrochozoa</taxon>
        <taxon>Annelida</taxon>
        <taxon>Polychaeta</taxon>
        <taxon>Sedentaria</taxon>
        <taxon>Canalipalpata</taxon>
        <taxon>Sabellida</taxon>
        <taxon>Oweniida</taxon>
        <taxon>Oweniidae</taxon>
        <taxon>Owenia</taxon>
    </lineage>
</organism>
<sequence length="280" mass="31900">MSNKGKEHDTNKQNEKTPLMRQGSAGGRKQLPAVPDADTQLSLASKMIDKKTSTAKGNHSYGPFFLEYSLLAEYNQLQKQKLPGVYVIPSAKSALFWNGILFIRQGIYQEGIFRFSLHIPENYPDGDCPKLVFDPPVFHPVIDPETGHLDVTRAFQKWRRNHNHIWQVLLYARRVFYKIETKSPLNPEAAVLYEQEIEVYKQRVAESIKKCKDHVYDSPNSDDPHAIKFSPWEVDVHGDAREQVLTPKICLSDKNAQTSGLSWIDRGSTKVFSRDDSANA</sequence>
<dbReference type="EMBL" id="CAIIXF020000009">
    <property type="protein sequence ID" value="CAH1794636.1"/>
    <property type="molecule type" value="Genomic_DNA"/>
</dbReference>
<keyword evidence="2" id="KW-1185">Reference proteome</keyword>
<dbReference type="InterPro" id="IPR050113">
    <property type="entry name" value="Ub_conjugating_enzyme"/>
</dbReference>
<accession>A0A8J1U487</accession>
<reference evidence="1" key="1">
    <citation type="submission" date="2022-03" db="EMBL/GenBank/DDBJ databases">
        <authorList>
            <person name="Martin C."/>
        </authorList>
    </citation>
    <scope>NUCLEOTIDE SEQUENCE</scope>
</reference>
<dbReference type="OrthoDB" id="5596422at2759"/>
<evidence type="ECO:0000313" key="1">
    <source>
        <dbReference type="EMBL" id="CAH1794636.1"/>
    </source>
</evidence>
<dbReference type="AlphaFoldDB" id="A0A8J1U487"/>
<dbReference type="PANTHER" id="PTHR24067">
    <property type="entry name" value="UBIQUITIN-CONJUGATING ENZYME E2"/>
    <property type="match status" value="1"/>
</dbReference>
<dbReference type="Gene3D" id="3.10.110.10">
    <property type="entry name" value="Ubiquitin Conjugating Enzyme"/>
    <property type="match status" value="1"/>
</dbReference>
<proteinExistence type="predicted"/>
<name>A0A8J1U487_OWEFU</name>
<protein>
    <submittedName>
        <fullName evidence="1">Uncharacterized protein</fullName>
    </submittedName>
</protein>
<dbReference type="PROSITE" id="PS50127">
    <property type="entry name" value="UBC_2"/>
    <property type="match status" value="1"/>
</dbReference>
<dbReference type="InterPro" id="IPR000608">
    <property type="entry name" value="UBC"/>
</dbReference>
<gene>
    <name evidence="1" type="ORF">OFUS_LOCUS19305</name>
</gene>
<dbReference type="SUPFAM" id="SSF54495">
    <property type="entry name" value="UBC-like"/>
    <property type="match status" value="1"/>
</dbReference>
<dbReference type="CDD" id="cd23814">
    <property type="entry name" value="UEV_AKTIP"/>
    <property type="match status" value="1"/>
</dbReference>
<dbReference type="SMART" id="SM00212">
    <property type="entry name" value="UBCc"/>
    <property type="match status" value="1"/>
</dbReference>
<dbReference type="InterPro" id="IPR016135">
    <property type="entry name" value="UBQ-conjugating_enzyme/RWD"/>
</dbReference>
<dbReference type="Proteomes" id="UP000749559">
    <property type="component" value="Unassembled WGS sequence"/>
</dbReference>